<feature type="region of interest" description="Disordered" evidence="4">
    <location>
        <begin position="1380"/>
        <end position="1400"/>
    </location>
</feature>
<feature type="region of interest" description="Disordered" evidence="4">
    <location>
        <begin position="826"/>
        <end position="866"/>
    </location>
</feature>
<proteinExistence type="inferred from homology"/>
<feature type="region of interest" description="Disordered" evidence="4">
    <location>
        <begin position="461"/>
        <end position="651"/>
    </location>
</feature>
<dbReference type="PANTHER" id="PTHR31953">
    <property type="entry name" value="BETA-FRUCTOFURANOSIDASE, INSOLUBLE ISOENZYME CWINV1-RELATED"/>
    <property type="match status" value="1"/>
</dbReference>
<dbReference type="SUPFAM" id="SSF75005">
    <property type="entry name" value="Arabinanase/levansucrase/invertase"/>
    <property type="match status" value="2"/>
</dbReference>
<protein>
    <recommendedName>
        <fullName evidence="5">Glycosyl hydrolase family 32 N-terminal domain-containing protein</fullName>
    </recommendedName>
</protein>
<feature type="compositionally biased region" description="Pro residues" evidence="4">
    <location>
        <begin position="686"/>
        <end position="697"/>
    </location>
</feature>
<keyword evidence="7" id="KW-1185">Reference proteome</keyword>
<feature type="region of interest" description="Disordered" evidence="4">
    <location>
        <begin position="1423"/>
        <end position="1494"/>
    </location>
</feature>
<feature type="region of interest" description="Disordered" evidence="4">
    <location>
        <begin position="46"/>
        <end position="134"/>
    </location>
</feature>
<evidence type="ECO:0000256" key="3">
    <source>
        <dbReference type="ARBA" id="ARBA00023295"/>
    </source>
</evidence>
<dbReference type="InterPro" id="IPR023296">
    <property type="entry name" value="Glyco_hydro_beta-prop_sf"/>
</dbReference>
<feature type="compositionally biased region" description="Basic and acidic residues" evidence="4">
    <location>
        <begin position="1443"/>
        <end position="1456"/>
    </location>
</feature>
<feature type="region of interest" description="Disordered" evidence="4">
    <location>
        <begin position="397"/>
        <end position="438"/>
    </location>
</feature>
<dbReference type="EMBL" id="JAEHOE010000154">
    <property type="protein sequence ID" value="KAG2484234.1"/>
    <property type="molecule type" value="Genomic_DNA"/>
</dbReference>
<feature type="compositionally biased region" description="Low complexity" evidence="4">
    <location>
        <begin position="514"/>
        <end position="537"/>
    </location>
</feature>
<evidence type="ECO:0000313" key="6">
    <source>
        <dbReference type="EMBL" id="KAG2484234.1"/>
    </source>
</evidence>
<accession>A0A835XQD8</accession>
<comment type="similarity">
    <text evidence="1">Belongs to the glycosyl hydrolase 32 family.</text>
</comment>
<comment type="caution">
    <text evidence="6">The sequence shown here is derived from an EMBL/GenBank/DDBJ whole genome shotgun (WGS) entry which is preliminary data.</text>
</comment>
<organism evidence="6 7">
    <name type="scientific">Edaphochlamys debaryana</name>
    <dbReference type="NCBI Taxonomy" id="47281"/>
    <lineage>
        <taxon>Eukaryota</taxon>
        <taxon>Viridiplantae</taxon>
        <taxon>Chlorophyta</taxon>
        <taxon>core chlorophytes</taxon>
        <taxon>Chlorophyceae</taxon>
        <taxon>CS clade</taxon>
        <taxon>Chlamydomonadales</taxon>
        <taxon>Chlamydomonadales incertae sedis</taxon>
        <taxon>Edaphochlamys</taxon>
    </lineage>
</organism>
<dbReference type="InterPro" id="IPR001362">
    <property type="entry name" value="Glyco_hydro_32"/>
</dbReference>
<dbReference type="InterPro" id="IPR013148">
    <property type="entry name" value="Glyco_hydro_32_N"/>
</dbReference>
<dbReference type="OrthoDB" id="202537at2759"/>
<feature type="region of interest" description="Disordered" evidence="4">
    <location>
        <begin position="1"/>
        <end position="28"/>
    </location>
</feature>
<feature type="compositionally biased region" description="Basic residues" evidence="4">
    <location>
        <begin position="1424"/>
        <end position="1435"/>
    </location>
</feature>
<dbReference type="Gene3D" id="2.60.120.560">
    <property type="entry name" value="Exo-inulinase, domain 1"/>
    <property type="match status" value="1"/>
</dbReference>
<feature type="compositionally biased region" description="Low complexity" evidence="4">
    <location>
        <begin position="848"/>
        <end position="866"/>
    </location>
</feature>
<name>A0A835XQD8_9CHLO</name>
<evidence type="ECO:0000256" key="1">
    <source>
        <dbReference type="ARBA" id="ARBA00009902"/>
    </source>
</evidence>
<feature type="compositionally biased region" description="Gly residues" evidence="4">
    <location>
        <begin position="538"/>
        <end position="548"/>
    </location>
</feature>
<dbReference type="Proteomes" id="UP000612055">
    <property type="component" value="Unassembled WGS sequence"/>
</dbReference>
<evidence type="ECO:0000256" key="2">
    <source>
        <dbReference type="ARBA" id="ARBA00022801"/>
    </source>
</evidence>
<gene>
    <name evidence="6" type="ORF">HYH03_016969</name>
</gene>
<feature type="compositionally biased region" description="Low complexity" evidence="4">
    <location>
        <begin position="89"/>
        <end position="99"/>
    </location>
</feature>
<feature type="region of interest" description="Disordered" evidence="4">
    <location>
        <begin position="681"/>
        <end position="700"/>
    </location>
</feature>
<dbReference type="CDD" id="cd08996">
    <property type="entry name" value="GH32_FFase"/>
    <property type="match status" value="1"/>
</dbReference>
<feature type="compositionally biased region" description="Gly residues" evidence="4">
    <location>
        <begin position="487"/>
        <end position="513"/>
    </location>
</feature>
<sequence length="1602" mass="161321">MAVAEDDEASTAPAAGGRGSEAATAGQRTRGALLALQALHEPPLVDLGAAEARPHTEEQLVPLADGSCRSGTDTGPGGTGQPAQPPPEAGSSGAADSSGHNAGLSASGDSVPAATGSGSGGSAVQRRSARVREMDSVKPSFHVMPASGWGSDPNGPIFYKGRYHLFYQARPGTCQWHWGVGWEHVVSTDLATWQRLPPAIFPTEGGADADGCFSGSIAVEPRTGVPVCFYTGARLKSNAAVPLPAPPPALDMGLGHIESQCCAVCDPDDDLLISWRKVPMPLMEAPHTGELQAWRDPWFVEAGDGAGREWTMLIGSGLKGAGGTALVYRSADITRGWRFVGELCRWPTKELGEVWECPFLVQLQPLPLCGHVCPTIDLAAVAAAPAAAVTTAPAEAVKSAGAPQEPGTQPLPAAEPQVAREPDGQRIARQRSRGPPRRVMLAELTGSCRLPDMLHTAEVYGAGTGGGGSSGSDLSGGSAEEEADMGFVGGADGAGSGNSTDGGGDGAAAGGEATGSSASDCATNRADGSCGAASALSSGGGEGGGGSAGSARRESPPPPHSPAFDPWPGRHTGTVTEATPTPHLTTVPSGCRRPSDQPPDAHRAEPQAGWPPHDPQLPPGPSGPLPTATGLPAEPSASATLPPSRPSTPEALASLSAGGAALKAAVTAAAAAAVLSEEVGADAAGPVPPPLPPPPAGVPAARARRSSVTLAANLMDALVFAIATPPLPAAATAAAAGPSAAAGQAVQASGRAEGQDVVDISITAAAGTPAAAAAAGPGGESVSIHVRRADSVARAVVHEPDGGGGAGSCGGNATAEVQLHMNAAAGATDMFPPPPPMTPPQPPPPAPAGAAANASPSAAAATAEGTTWPAAPAAPAAAAAAAFSLTASLTSSAVTASATLPTAAAADRAVLQDLHSMIAQVMEAHTARREAEVAAAAAASSTAGEASAAPSAPDASSSHARGASPLRLRYSPGMVGHCAWADPDAPVVALPRGAVAMRYHKAQPLAPPPACNAAAAGVHGNGSACGGSTTDGRARACDDTANGPDAETIAAAGTRGLSPTHSASCPSPAEACSADSALNPAPLSAGAPAIPPCPSTSPAPAPLLPVLGCPPLAAAATTPSSSAVAAAEAASTAPIHASPPPPACQLPQAAAAGALLPLHADVECTSTHAYACSLPEDRRWLFGCAPDACYMTGGLVGTRPMGFIGHYDPEAARYDLDTASPPLPLDMGNCLYAPSCFKDPQGRHIMWAYMKELRTVPPAPSLCTKYSYAGCVSLPRALYLRGDKLFQLPLPELTSLRTDVAAHVGGVELRPGCPWRLAGVRGLHLDIELAVSPGTARRTVLLLHSWRPRGRGAAALVYDWPSRRLFVVFDALAPGRQAMWGGEGTPTTAPSSPACGGGGQAHAVSYVAQHPAQHASHVECHLPHASHHPQPHTRSHLPPVAEEADRGSERCERGDQAGEGAGAPYVEEGESDSGDEHGAEADMRRQERSRGEPRLRSGVAEWLFERRNEAGGILDLPPGAPLRLRLFLDASALEVFTGTGQALTTHVYRGHPPACPPPSGPDPGIELRAVGGCCVLDDLHAYEVQGCWDRPQDAPLDGRVRT</sequence>
<dbReference type="InterPro" id="IPR050551">
    <property type="entry name" value="Fructan_Metab_Enzymes"/>
</dbReference>
<evidence type="ECO:0000313" key="7">
    <source>
        <dbReference type="Proteomes" id="UP000612055"/>
    </source>
</evidence>
<feature type="compositionally biased region" description="Polar residues" evidence="4">
    <location>
        <begin position="573"/>
        <end position="588"/>
    </location>
</feature>
<dbReference type="Gene3D" id="2.115.10.20">
    <property type="entry name" value="Glycosyl hydrolase domain, family 43"/>
    <property type="match status" value="2"/>
</dbReference>
<evidence type="ECO:0000259" key="5">
    <source>
        <dbReference type="Pfam" id="PF00251"/>
    </source>
</evidence>
<reference evidence="6" key="1">
    <citation type="journal article" date="2020" name="bioRxiv">
        <title>Comparative genomics of Chlamydomonas.</title>
        <authorList>
            <person name="Craig R.J."/>
            <person name="Hasan A.R."/>
            <person name="Ness R.W."/>
            <person name="Keightley P.D."/>
        </authorList>
    </citation>
    <scope>NUCLEOTIDE SEQUENCE</scope>
    <source>
        <strain evidence="6">CCAP 11/70</strain>
    </source>
</reference>
<evidence type="ECO:0000256" key="4">
    <source>
        <dbReference type="SAM" id="MobiDB-lite"/>
    </source>
</evidence>
<keyword evidence="3" id="KW-0326">Glycosidase</keyword>
<dbReference type="Pfam" id="PF00251">
    <property type="entry name" value="Glyco_hydro_32N"/>
    <property type="match status" value="2"/>
</dbReference>
<keyword evidence="2" id="KW-0378">Hydrolase</keyword>
<feature type="compositionally biased region" description="Basic and acidic residues" evidence="4">
    <location>
        <begin position="593"/>
        <end position="605"/>
    </location>
</feature>
<dbReference type="GO" id="GO:0004553">
    <property type="term" value="F:hydrolase activity, hydrolyzing O-glycosyl compounds"/>
    <property type="evidence" value="ECO:0007669"/>
    <property type="project" value="InterPro"/>
</dbReference>
<feature type="domain" description="Glycosyl hydrolase family 32 N-terminal" evidence="5">
    <location>
        <begin position="1203"/>
        <end position="1289"/>
    </location>
</feature>
<feature type="domain" description="Glycosyl hydrolase family 32 N-terminal" evidence="5">
    <location>
        <begin position="142"/>
        <end position="364"/>
    </location>
</feature>
<feature type="compositionally biased region" description="Pro residues" evidence="4">
    <location>
        <begin position="612"/>
        <end position="624"/>
    </location>
</feature>
<dbReference type="SMART" id="SM00640">
    <property type="entry name" value="Glyco_32"/>
    <property type="match status" value="1"/>
</dbReference>
<dbReference type="GO" id="GO:0005975">
    <property type="term" value="P:carbohydrate metabolic process"/>
    <property type="evidence" value="ECO:0007669"/>
    <property type="project" value="InterPro"/>
</dbReference>
<feature type="compositionally biased region" description="Pro residues" evidence="4">
    <location>
        <begin position="831"/>
        <end position="847"/>
    </location>
</feature>
<feature type="compositionally biased region" description="Basic and acidic residues" evidence="4">
    <location>
        <begin position="1474"/>
        <end position="1494"/>
    </location>
</feature>